<dbReference type="SUPFAM" id="SSF53187">
    <property type="entry name" value="Zn-dependent exopeptidases"/>
    <property type="match status" value="1"/>
</dbReference>
<evidence type="ECO:0000256" key="3">
    <source>
        <dbReference type="ARBA" id="ARBA00022801"/>
    </source>
</evidence>
<feature type="domain" description="Succinylglutamate desuccinylase/Aspartoacylase catalytic" evidence="5">
    <location>
        <begin position="32"/>
        <end position="221"/>
    </location>
</feature>
<protein>
    <submittedName>
        <fullName evidence="6">Putative Succinylglutamate desuccinylase/aspartoacylase</fullName>
    </submittedName>
</protein>
<dbReference type="OrthoDB" id="9782876at2"/>
<comment type="caution">
    <text evidence="6">The sequence shown here is derived from an EMBL/GenBank/DDBJ whole genome shotgun (WGS) entry which is preliminary data.</text>
</comment>
<keyword evidence="3" id="KW-0378">Hydrolase</keyword>
<dbReference type="InterPro" id="IPR055438">
    <property type="entry name" value="AstE_AspA_cat"/>
</dbReference>
<dbReference type="GO" id="GO:0016788">
    <property type="term" value="F:hydrolase activity, acting on ester bonds"/>
    <property type="evidence" value="ECO:0007669"/>
    <property type="project" value="InterPro"/>
</dbReference>
<keyword evidence="2" id="KW-0479">Metal-binding</keyword>
<dbReference type="RefSeq" id="WP_005005328.1">
    <property type="nucleotide sequence ID" value="NZ_HG422173.1"/>
</dbReference>
<evidence type="ECO:0000259" key="5">
    <source>
        <dbReference type="Pfam" id="PF24827"/>
    </source>
</evidence>
<dbReference type="EMBL" id="CAQJ01000001">
    <property type="protein sequence ID" value="CCQ89183.1"/>
    <property type="molecule type" value="Genomic_DNA"/>
</dbReference>
<dbReference type="InterPro" id="IPR053138">
    <property type="entry name" value="N-alpha-Ac-DABA_deacetylase"/>
</dbReference>
<keyword evidence="4" id="KW-0862">Zinc</keyword>
<name>M1YV57_NITG3</name>
<evidence type="ECO:0000313" key="6">
    <source>
        <dbReference type="EMBL" id="CCQ89183.1"/>
    </source>
</evidence>
<reference evidence="6 7" key="1">
    <citation type="journal article" date="2013" name="Front. Microbiol.">
        <title>The genome of Nitrospina gracilis illuminates the metabolism and evolution of the major marine nitrite oxidizer.</title>
        <authorList>
            <person name="Luecker S."/>
            <person name="Nowka B."/>
            <person name="Rattei T."/>
            <person name="Spieck E."/>
            <person name="and Daims H."/>
        </authorList>
    </citation>
    <scope>NUCLEOTIDE SEQUENCE [LARGE SCALE GENOMIC DNA]</scope>
    <source>
        <strain evidence="6 7">3/211</strain>
    </source>
</reference>
<dbReference type="InParanoid" id="M1YV57"/>
<dbReference type="Gene3D" id="3.40.630.10">
    <property type="entry name" value="Zn peptidases"/>
    <property type="match status" value="1"/>
</dbReference>
<keyword evidence="7" id="KW-1185">Reference proteome</keyword>
<dbReference type="CDD" id="cd06253">
    <property type="entry name" value="M14_ASTE_ASPA-like"/>
    <property type="match status" value="1"/>
</dbReference>
<dbReference type="PANTHER" id="PTHR37326">
    <property type="entry name" value="BLL3975 PROTEIN"/>
    <property type="match status" value="1"/>
</dbReference>
<dbReference type="Proteomes" id="UP000011704">
    <property type="component" value="Unassembled WGS sequence"/>
</dbReference>
<dbReference type="HOGENOM" id="CLU_035605_3_1_0"/>
<evidence type="ECO:0000256" key="2">
    <source>
        <dbReference type="ARBA" id="ARBA00022723"/>
    </source>
</evidence>
<evidence type="ECO:0000256" key="4">
    <source>
        <dbReference type="ARBA" id="ARBA00022833"/>
    </source>
</evidence>
<evidence type="ECO:0000313" key="7">
    <source>
        <dbReference type="Proteomes" id="UP000011704"/>
    </source>
</evidence>
<accession>M1YV57</accession>
<dbReference type="Pfam" id="PF24827">
    <property type="entry name" value="AstE_AspA_cat"/>
    <property type="match status" value="1"/>
</dbReference>
<dbReference type="GO" id="GO:0046872">
    <property type="term" value="F:metal ion binding"/>
    <property type="evidence" value="ECO:0007669"/>
    <property type="project" value="UniProtKB-KW"/>
</dbReference>
<gene>
    <name evidence="6" type="ORF">NITGR_10040</name>
</gene>
<dbReference type="AlphaFoldDB" id="M1YV57"/>
<sequence>MNTEAIVSIKNAMGGRLEIVRQTFPAHNGKPTRRISFVAGLHGDELAGLYLCHRLIRALRELQDTRPEVFLGQINIYPAANPAGIHSSNRLWPYYGLDMNRVIGQENGHTVGTRAASLLYKDILNHSEYAVDIHASNLHLLELPQIRVIEEFAVDLLPLASEANADLVWVHPMAGLFESTLGYNLNQEKIPTLVIETGICQRIHAHLIDPLFEGMMHYLLHLGILDANYLSPEKVRPPRVLYPKQVMQATAKNSGLFVGSVQPGETVCRGQRLGQVLDVVEGEVLEDVNAPAAGLLFTLREHPLVHSGALLARIALDPES</sequence>
<organism evidence="6 7">
    <name type="scientific">Nitrospina gracilis (strain 3/211)</name>
    <dbReference type="NCBI Taxonomy" id="1266370"/>
    <lineage>
        <taxon>Bacteria</taxon>
        <taxon>Pseudomonadati</taxon>
        <taxon>Nitrospinota/Tectimicrobiota group</taxon>
        <taxon>Nitrospinota</taxon>
        <taxon>Nitrospinia</taxon>
        <taxon>Nitrospinales</taxon>
        <taxon>Nitrospinaceae</taxon>
        <taxon>Nitrospina</taxon>
    </lineage>
</organism>
<dbReference type="PANTHER" id="PTHR37326:SF1">
    <property type="entry name" value="BLL3975 PROTEIN"/>
    <property type="match status" value="1"/>
</dbReference>
<evidence type="ECO:0000256" key="1">
    <source>
        <dbReference type="ARBA" id="ARBA00001947"/>
    </source>
</evidence>
<proteinExistence type="predicted"/>
<dbReference type="STRING" id="1266370.NITGR_10040"/>
<comment type="cofactor">
    <cofactor evidence="1">
        <name>Zn(2+)</name>
        <dbReference type="ChEBI" id="CHEBI:29105"/>
    </cofactor>
</comment>